<feature type="region of interest" description="Disordered" evidence="1">
    <location>
        <begin position="561"/>
        <end position="583"/>
    </location>
</feature>
<evidence type="ECO:0000256" key="1">
    <source>
        <dbReference type="SAM" id="MobiDB-lite"/>
    </source>
</evidence>
<sequence length="1126" mass="127722">MEALSGSVLERSLFLCKFSPFRPNSLFPNQLRRNPIRVHRIQHGFHATIPFWTSSVFTNGRNVKVSAQLRRVSKRRNSLRKKISEEQHQVRRKPQFDYQNPSFAIDEIESIELNTGSSDLGEISDGSVKKSNLVRDSVLWSELESWADQYKRDVEFWGVGSDPIFTVFQDSMGNVERVVVNEDEILRRNEGLVGENSVAVNAKISRANVLAREMEMGVSKLPKNSAVTKYVVSSKKYWFVDGFPSFLNRQFVVSKFPQIGFSVLCVFVVVFSAKRILFGGNGDVELTREEKEMLMRKMKSRMKEEKTERGSVEVLPVVSNPVMGSSERPQLDKEVLMNKIAKAGAPGEELKSNAHSRDFSNRIQEIQEMAREARKLEQKNKQEDDNNFKNEKLSEESEGSEMGKMLSSLSLNTHHEGHTAKLMNADATLESPVVDKPQARAVGTGSSQEGSVVCAAENNLQVPNLDKSVNVSENASTRDSRESESSSLQINNLKEDAQLGASTSRQLYTSNEINMKPVVIRSVKEAREYLHKKHHEMELDNDLKVERPMVETDALDSAVTEGLNGKERKMNRENAISEPSLDASSDKKFAVNVCEGTSRLEDDGFQSPSIKNNQSKEKGSNYPVDNDQESCKASQGSEASDHSAGAVPPIAEESWLENNFHDFEPIVKKIGDGFRENYVVAMRNAQESSLSSEAQPEIDVDDGELDWMKDDRLREIVFQVRENELMGRDPFHMMDAEDKNAFFKGLERKVEKANEGLLSLHEWVHARVENLDYGVDGISLYDPPEKVIPRWKGPAFSGDTEVSNNFVEPRKTVDADDARNLFRMLDKQNTAEKSIEPRSTCDVSNSSAAYNLTKAQQKGPKNQKTVIESSDGSSRPGKKSGKEYWQHTKKWSREFLEAFNAETDPEIKSIMKDMGKDLDRWITEKEVEEAADLLTKLPRKKRRYIEKKIDKLKREMETYGPQAVISKYREYGEEEQDYLWWLDLSFILCIELYTVENGAQKVGFYSLEMAADLELDPKQHHVVAFEDPADSKNFCYIIQAHMEMLGNGCAFVVARPPKDVFREAKANGFSVTVIRKGELQLNIDQMLEEVEEQITEIGSKIYHDKIMRERSVDMGSLMKGVLSKRN</sequence>
<proteinExistence type="predicted"/>
<feature type="region of interest" description="Disordered" evidence="1">
    <location>
        <begin position="373"/>
        <end position="403"/>
    </location>
</feature>
<dbReference type="PANTHER" id="PTHR34962">
    <property type="entry name" value="EMBRYO DEFECTIVE 1703-RELATED"/>
    <property type="match status" value="1"/>
</dbReference>
<evidence type="ECO:0000313" key="2">
    <source>
        <dbReference type="EMBL" id="KAK9144017.1"/>
    </source>
</evidence>
<dbReference type="PANTHER" id="PTHR34962:SF1">
    <property type="entry name" value="EMBRYO DEFECTIVE 1703-RELATED"/>
    <property type="match status" value="1"/>
</dbReference>
<dbReference type="AlphaFoldDB" id="A0AAP0K3I5"/>
<name>A0AAP0K3I5_9MAGN</name>
<organism evidence="2 3">
    <name type="scientific">Stephania yunnanensis</name>
    <dbReference type="NCBI Taxonomy" id="152371"/>
    <lineage>
        <taxon>Eukaryota</taxon>
        <taxon>Viridiplantae</taxon>
        <taxon>Streptophyta</taxon>
        <taxon>Embryophyta</taxon>
        <taxon>Tracheophyta</taxon>
        <taxon>Spermatophyta</taxon>
        <taxon>Magnoliopsida</taxon>
        <taxon>Ranunculales</taxon>
        <taxon>Menispermaceae</taxon>
        <taxon>Menispermoideae</taxon>
        <taxon>Cissampelideae</taxon>
        <taxon>Stephania</taxon>
    </lineage>
</organism>
<evidence type="ECO:0000313" key="3">
    <source>
        <dbReference type="Proteomes" id="UP001420932"/>
    </source>
</evidence>
<reference evidence="2 3" key="1">
    <citation type="submission" date="2024-01" db="EMBL/GenBank/DDBJ databases">
        <title>Genome assemblies of Stephania.</title>
        <authorList>
            <person name="Yang L."/>
        </authorList>
    </citation>
    <scope>NUCLEOTIDE SEQUENCE [LARGE SCALE GENOMIC DNA]</scope>
    <source>
        <strain evidence="2">YNDBR</strain>
        <tissue evidence="2">Leaf</tissue>
    </source>
</reference>
<accession>A0AAP0K3I5</accession>
<feature type="compositionally biased region" description="Polar residues" evidence="1">
    <location>
        <begin position="465"/>
        <end position="475"/>
    </location>
</feature>
<comment type="caution">
    <text evidence="2">The sequence shown here is derived from an EMBL/GenBank/DDBJ whole genome shotgun (WGS) entry which is preliminary data.</text>
</comment>
<feature type="compositionally biased region" description="Basic and acidic residues" evidence="1">
    <location>
        <begin position="373"/>
        <end position="395"/>
    </location>
</feature>
<gene>
    <name evidence="2" type="ORF">Syun_013417</name>
</gene>
<dbReference type="EMBL" id="JBBNAF010000005">
    <property type="protein sequence ID" value="KAK9144017.1"/>
    <property type="molecule type" value="Genomic_DNA"/>
</dbReference>
<feature type="region of interest" description="Disordered" evidence="1">
    <location>
        <begin position="600"/>
        <end position="646"/>
    </location>
</feature>
<feature type="region of interest" description="Disordered" evidence="1">
    <location>
        <begin position="465"/>
        <end position="497"/>
    </location>
</feature>
<feature type="compositionally biased region" description="Polar residues" evidence="1">
    <location>
        <begin position="852"/>
        <end position="873"/>
    </location>
</feature>
<protein>
    <submittedName>
        <fullName evidence="2">Uncharacterized protein</fullName>
    </submittedName>
</protein>
<keyword evidence="3" id="KW-1185">Reference proteome</keyword>
<dbReference type="Proteomes" id="UP001420932">
    <property type="component" value="Unassembled WGS sequence"/>
</dbReference>
<feature type="region of interest" description="Disordered" evidence="1">
    <location>
        <begin position="852"/>
        <end position="884"/>
    </location>
</feature>